<dbReference type="AlphaFoldDB" id="A0A3B7MXG6"/>
<evidence type="ECO:0000256" key="1">
    <source>
        <dbReference type="SAM" id="SignalP"/>
    </source>
</evidence>
<sequence length="177" mass="20099">MKHNTLTGTLLPVILILLQACASGKVSSSTNQASPPASLPDGIPAATGSMVYRNDIHIRAVRHFKLTFPQAQNEQWYVIQHGFMAKYKDGDTNLRLDYDMHGRWLYTIRYITEKKLPREVRSLVRSTWYDYPISSAEEIQVGNQFIYIVHIHEGDDWKLIRVADGEMSEIIPPGKAG</sequence>
<evidence type="ECO:0000313" key="2">
    <source>
        <dbReference type="EMBL" id="AXY77726.1"/>
    </source>
</evidence>
<accession>A0A3B7MXG6</accession>
<dbReference type="OrthoDB" id="667707at2"/>
<dbReference type="SUPFAM" id="SSF160574">
    <property type="entry name" value="BT0923-like"/>
    <property type="match status" value="1"/>
</dbReference>
<dbReference type="RefSeq" id="WP_119053599.1">
    <property type="nucleotide sequence ID" value="NZ_CP032157.1"/>
</dbReference>
<protein>
    <recommendedName>
        <fullName evidence="4">Beta-lactamase-inhibitor-like PepSY-like domain-containing protein</fullName>
    </recommendedName>
</protein>
<keyword evidence="1" id="KW-0732">Signal</keyword>
<dbReference type="KEGG" id="pseg:D3H65_28730"/>
<feature type="chain" id="PRO_5017589314" description="Beta-lactamase-inhibitor-like PepSY-like domain-containing protein" evidence="1">
    <location>
        <begin position="23"/>
        <end position="177"/>
    </location>
</feature>
<dbReference type="PROSITE" id="PS51257">
    <property type="entry name" value="PROKAR_LIPOPROTEIN"/>
    <property type="match status" value="1"/>
</dbReference>
<dbReference type="Proteomes" id="UP000263900">
    <property type="component" value="Chromosome"/>
</dbReference>
<reference evidence="2 3" key="1">
    <citation type="submission" date="2018-09" db="EMBL/GenBank/DDBJ databases">
        <title>Genome sequencing of strain 6GH32-13.</title>
        <authorList>
            <person name="Weon H.-Y."/>
            <person name="Heo J."/>
            <person name="Kwon S.-W."/>
        </authorList>
    </citation>
    <scope>NUCLEOTIDE SEQUENCE [LARGE SCALE GENOMIC DNA]</scope>
    <source>
        <strain evidence="2 3">5GH32-13</strain>
    </source>
</reference>
<feature type="signal peptide" evidence="1">
    <location>
        <begin position="1"/>
        <end position="22"/>
    </location>
</feature>
<organism evidence="2 3">
    <name type="scientific">Paraflavitalea soli</name>
    <dbReference type="NCBI Taxonomy" id="2315862"/>
    <lineage>
        <taxon>Bacteria</taxon>
        <taxon>Pseudomonadati</taxon>
        <taxon>Bacteroidota</taxon>
        <taxon>Chitinophagia</taxon>
        <taxon>Chitinophagales</taxon>
        <taxon>Chitinophagaceae</taxon>
        <taxon>Paraflavitalea</taxon>
    </lineage>
</organism>
<gene>
    <name evidence="2" type="ORF">D3H65_28730</name>
</gene>
<dbReference type="Gene3D" id="3.10.450.360">
    <property type="match status" value="1"/>
</dbReference>
<dbReference type="EMBL" id="CP032157">
    <property type="protein sequence ID" value="AXY77726.1"/>
    <property type="molecule type" value="Genomic_DNA"/>
</dbReference>
<keyword evidence="3" id="KW-1185">Reference proteome</keyword>
<name>A0A3B7MXG6_9BACT</name>
<proteinExistence type="predicted"/>
<evidence type="ECO:0008006" key="4">
    <source>
        <dbReference type="Google" id="ProtNLM"/>
    </source>
</evidence>
<evidence type="ECO:0000313" key="3">
    <source>
        <dbReference type="Proteomes" id="UP000263900"/>
    </source>
</evidence>